<evidence type="ECO:0000256" key="6">
    <source>
        <dbReference type="ARBA" id="ARBA00047942"/>
    </source>
</evidence>
<dbReference type="GO" id="GO:0009307">
    <property type="term" value="P:DNA restriction-modification system"/>
    <property type="evidence" value="ECO:0007669"/>
    <property type="project" value="InterPro"/>
</dbReference>
<dbReference type="GO" id="GO:0006298">
    <property type="term" value="P:mismatch repair"/>
    <property type="evidence" value="ECO:0007669"/>
    <property type="project" value="TreeGrafter"/>
</dbReference>
<dbReference type="InterPro" id="IPR029063">
    <property type="entry name" value="SAM-dependent_MTases_sf"/>
</dbReference>
<dbReference type="EC" id="2.1.1.72" evidence="2"/>
<dbReference type="STRING" id="66851.MBORA_04330"/>
<dbReference type="Gene3D" id="1.10.1020.10">
    <property type="entry name" value="Adenine-specific Methyltransferase, Domain 2"/>
    <property type="match status" value="1"/>
</dbReference>
<dbReference type="EMBL" id="LWMU01000047">
    <property type="protein sequence ID" value="KZX13727.1"/>
    <property type="molecule type" value="Genomic_DNA"/>
</dbReference>
<dbReference type="InterPro" id="IPR023095">
    <property type="entry name" value="Ade_MeTrfase_dom_2"/>
</dbReference>
<dbReference type="REBASE" id="159243">
    <property type="entry name" value="M.Mor7256ORF4330P"/>
</dbReference>
<dbReference type="GO" id="GO:0043565">
    <property type="term" value="F:sequence-specific DNA binding"/>
    <property type="evidence" value="ECO:0007669"/>
    <property type="project" value="TreeGrafter"/>
</dbReference>
<keyword evidence="3 7" id="KW-0489">Methyltransferase</keyword>
<dbReference type="SUPFAM" id="SSF53335">
    <property type="entry name" value="S-adenosyl-L-methionine-dependent methyltransferases"/>
    <property type="match status" value="1"/>
</dbReference>
<keyword evidence="8" id="KW-1185">Reference proteome</keyword>
<organism evidence="7 8">
    <name type="scientific">Methanobrevibacter oralis</name>
    <dbReference type="NCBI Taxonomy" id="66851"/>
    <lineage>
        <taxon>Archaea</taxon>
        <taxon>Methanobacteriati</taxon>
        <taxon>Methanobacteriota</taxon>
        <taxon>Methanomada group</taxon>
        <taxon>Methanobacteria</taxon>
        <taxon>Methanobacteriales</taxon>
        <taxon>Methanobacteriaceae</taxon>
        <taxon>Methanobrevibacter</taxon>
    </lineage>
</organism>
<dbReference type="Gene3D" id="3.40.50.150">
    <property type="entry name" value="Vaccinia Virus protein VP39"/>
    <property type="match status" value="1"/>
</dbReference>
<evidence type="ECO:0000256" key="5">
    <source>
        <dbReference type="ARBA" id="ARBA00022691"/>
    </source>
</evidence>
<dbReference type="PRINTS" id="PR00505">
    <property type="entry name" value="D12N6MTFRASE"/>
</dbReference>
<accession>A0A166CEX9</accession>
<evidence type="ECO:0000256" key="2">
    <source>
        <dbReference type="ARBA" id="ARBA00011900"/>
    </source>
</evidence>
<evidence type="ECO:0000313" key="7">
    <source>
        <dbReference type="EMBL" id="KZX13727.1"/>
    </source>
</evidence>
<evidence type="ECO:0000313" key="8">
    <source>
        <dbReference type="Proteomes" id="UP000077428"/>
    </source>
</evidence>
<dbReference type="GO" id="GO:1904047">
    <property type="term" value="F:S-adenosyl-L-methionine binding"/>
    <property type="evidence" value="ECO:0007669"/>
    <property type="project" value="TreeGrafter"/>
</dbReference>
<dbReference type="PANTHER" id="PTHR30481">
    <property type="entry name" value="DNA ADENINE METHYLASE"/>
    <property type="match status" value="1"/>
</dbReference>
<name>A0A166CEX9_METOA</name>
<protein>
    <recommendedName>
        <fullName evidence="2">site-specific DNA-methyltransferase (adenine-specific)</fullName>
        <ecNumber evidence="2">2.1.1.72</ecNumber>
    </recommendedName>
</protein>
<comment type="caution">
    <text evidence="7">The sequence shown here is derived from an EMBL/GenBank/DDBJ whole genome shotgun (WGS) entry which is preliminary data.</text>
</comment>
<dbReference type="GO" id="GO:0009007">
    <property type="term" value="F:site-specific DNA-methyltransferase (adenine-specific) activity"/>
    <property type="evidence" value="ECO:0007669"/>
    <property type="project" value="UniProtKB-EC"/>
</dbReference>
<dbReference type="AlphaFoldDB" id="A0A166CEX9"/>
<keyword evidence="5" id="KW-0949">S-adenosyl-L-methionine</keyword>
<proteinExistence type="inferred from homology"/>
<dbReference type="Pfam" id="PF02086">
    <property type="entry name" value="MethyltransfD12"/>
    <property type="match status" value="1"/>
</dbReference>
<comment type="catalytic activity">
    <reaction evidence="6">
        <text>a 2'-deoxyadenosine in DNA + S-adenosyl-L-methionine = an N(6)-methyl-2'-deoxyadenosine in DNA + S-adenosyl-L-homocysteine + H(+)</text>
        <dbReference type="Rhea" id="RHEA:15197"/>
        <dbReference type="Rhea" id="RHEA-COMP:12418"/>
        <dbReference type="Rhea" id="RHEA-COMP:12419"/>
        <dbReference type="ChEBI" id="CHEBI:15378"/>
        <dbReference type="ChEBI" id="CHEBI:57856"/>
        <dbReference type="ChEBI" id="CHEBI:59789"/>
        <dbReference type="ChEBI" id="CHEBI:90615"/>
        <dbReference type="ChEBI" id="CHEBI:90616"/>
        <dbReference type="EC" id="2.1.1.72"/>
    </reaction>
</comment>
<reference evidence="8" key="1">
    <citation type="journal article" date="2016" name="Genome Announc.">
        <title>Draft Genome Sequences of Methanobrevibacter curvatus DSM11111, Methanobrevibacter cuticularis DSM11139, Methanobrevibacter filiformis DSM11501, and Methanobrevibacter oralis DSM7256.</title>
        <authorList>
            <person name="Poehlein A."/>
            <person name="Seedorf H."/>
        </authorList>
    </citation>
    <scope>NUCLEOTIDE SEQUENCE [LARGE SCALE GENOMIC DNA]</scope>
    <source>
        <strain evidence="8">DSM 7256 / JCM 30027 / ZR</strain>
    </source>
</reference>
<dbReference type="InterPro" id="IPR012327">
    <property type="entry name" value="MeTrfase_D12"/>
</dbReference>
<dbReference type="OrthoDB" id="372040at2157"/>
<dbReference type="PANTHER" id="PTHR30481:SF3">
    <property type="entry name" value="DNA ADENINE METHYLASE"/>
    <property type="match status" value="1"/>
</dbReference>
<dbReference type="Proteomes" id="UP000077428">
    <property type="component" value="Unassembled WGS sequence"/>
</dbReference>
<gene>
    <name evidence="7" type="primary">dpnM</name>
    <name evidence="7" type="ORF">MBORA_04330</name>
</gene>
<dbReference type="PATRIC" id="fig|66851.6.peg.496"/>
<evidence type="ECO:0000256" key="4">
    <source>
        <dbReference type="ARBA" id="ARBA00022679"/>
    </source>
</evidence>
<dbReference type="RefSeq" id="WP_063720170.1">
    <property type="nucleotide sequence ID" value="NZ_LWMU01000047.1"/>
</dbReference>
<dbReference type="GO" id="GO:0032259">
    <property type="term" value="P:methylation"/>
    <property type="evidence" value="ECO:0007669"/>
    <property type="project" value="UniProtKB-KW"/>
</dbReference>
<dbReference type="PIRSF" id="PIRSF000398">
    <property type="entry name" value="M_m6A_EcoRV"/>
    <property type="match status" value="1"/>
</dbReference>
<evidence type="ECO:0000256" key="1">
    <source>
        <dbReference type="ARBA" id="ARBA00006594"/>
    </source>
</evidence>
<sequence length="312" mass="36614">MQKTLFGNEIIEAKPFLKWAGGKSQLIPEIELRLPSEIIKNKVIEEYFEPFIGGGALFFYLMSNYDIKKAYISDINEDLIVAYNTIKNSHKELIKQLKEFKSTYLSLNHEDRKIMYYEIRDKFNCLKENFDYDNYSKEHIIRTSYLIFLNKTCFNGLYRVNGDGNFNVPMGKYKNPLICDENNLTAISHILKDTTIVNVSYLESEKYISDKSFVYLDPPYRPISNSASFTSYTKSNFNDENQKELAEYYKRISKKGAKAILSNSDPKNENKDDNFFDDLYNDFSIDRVYAKRFINSNKNKRGPITEILVRNY</sequence>
<comment type="similarity">
    <text evidence="1">Belongs to the N(4)/N(6)-methyltransferase family.</text>
</comment>
<keyword evidence="4 7" id="KW-0808">Transferase</keyword>
<dbReference type="InterPro" id="IPR002052">
    <property type="entry name" value="DNA_methylase_N6_adenine_CS"/>
</dbReference>
<dbReference type="InterPro" id="IPR012263">
    <property type="entry name" value="M_m6A_EcoRV"/>
</dbReference>
<evidence type="ECO:0000256" key="3">
    <source>
        <dbReference type="ARBA" id="ARBA00022603"/>
    </source>
</evidence>
<dbReference type="PROSITE" id="PS00092">
    <property type="entry name" value="N6_MTASE"/>
    <property type="match status" value="1"/>
</dbReference>
<dbReference type="NCBIfam" id="TIGR00571">
    <property type="entry name" value="dam"/>
    <property type="match status" value="1"/>
</dbReference>